<name>A0A2N5GRS4_9BACI</name>
<dbReference type="Pfam" id="PF14559">
    <property type="entry name" value="TPR_19"/>
    <property type="match status" value="1"/>
</dbReference>
<dbReference type="SUPFAM" id="SSF48452">
    <property type="entry name" value="TPR-like"/>
    <property type="match status" value="2"/>
</dbReference>
<evidence type="ECO:0000313" key="4">
    <source>
        <dbReference type="Proteomes" id="UP000234951"/>
    </source>
</evidence>
<dbReference type="Proteomes" id="UP000235114">
    <property type="component" value="Unassembled WGS sequence"/>
</dbReference>
<dbReference type="SMART" id="SM00028">
    <property type="entry name" value="TPR"/>
    <property type="match status" value="9"/>
</dbReference>
<dbReference type="Proteomes" id="UP000234951">
    <property type="component" value="Unassembled WGS sequence"/>
</dbReference>
<dbReference type="EMBL" id="PGVA01000004">
    <property type="protein sequence ID" value="PLR86147.1"/>
    <property type="molecule type" value="Genomic_DNA"/>
</dbReference>
<dbReference type="Pfam" id="PF13432">
    <property type="entry name" value="TPR_16"/>
    <property type="match status" value="1"/>
</dbReference>
<dbReference type="EMBL" id="PGVD01000013">
    <property type="protein sequence ID" value="PLS00267.1"/>
    <property type="molecule type" value="Genomic_DNA"/>
</dbReference>
<evidence type="ECO:0000256" key="1">
    <source>
        <dbReference type="PROSITE-ProRule" id="PRU00339"/>
    </source>
</evidence>
<dbReference type="RefSeq" id="WP_101575811.1">
    <property type="nucleotide sequence ID" value="NZ_PGVA01000004.1"/>
</dbReference>
<dbReference type="InterPro" id="IPR011990">
    <property type="entry name" value="TPR-like_helical_dom_sf"/>
</dbReference>
<reference evidence="3 5" key="2">
    <citation type="submission" date="2017-12" db="EMBL/GenBank/DDBJ databases">
        <title>Comparative Functional Genomics of Dry Heat Resistant strains isolated from the Viking Spacecraft.</title>
        <authorList>
            <person name="Seuylemezian A."/>
            <person name="Cooper K."/>
            <person name="Vaishampayan P."/>
        </authorList>
    </citation>
    <scope>NUCLEOTIDE SEQUENCE [LARGE SCALE GENOMIC DNA]</scope>
    <source>
        <strain evidence="3 5">ATCC 29669</strain>
    </source>
</reference>
<evidence type="ECO:0000313" key="5">
    <source>
        <dbReference type="Proteomes" id="UP000235114"/>
    </source>
</evidence>
<dbReference type="PANTHER" id="PTHR12558">
    <property type="entry name" value="CELL DIVISION CYCLE 16,23,27"/>
    <property type="match status" value="1"/>
</dbReference>
<keyword evidence="1" id="KW-0802">TPR repeat</keyword>
<dbReference type="InterPro" id="IPR019734">
    <property type="entry name" value="TPR_rpt"/>
</dbReference>
<organism evidence="2 4">
    <name type="scientific">Bacillus canaveralius</name>
    <dbReference type="NCBI Taxonomy" id="1403243"/>
    <lineage>
        <taxon>Bacteria</taxon>
        <taxon>Bacillati</taxon>
        <taxon>Bacillota</taxon>
        <taxon>Bacilli</taxon>
        <taxon>Bacillales</taxon>
        <taxon>Bacillaceae</taxon>
        <taxon>Bacillus</taxon>
    </lineage>
</organism>
<proteinExistence type="predicted"/>
<dbReference type="PANTHER" id="PTHR12558:SF13">
    <property type="entry name" value="CELL DIVISION CYCLE PROTEIN 27 HOMOLOG"/>
    <property type="match status" value="1"/>
</dbReference>
<dbReference type="OrthoDB" id="2080803at2"/>
<dbReference type="Pfam" id="PF13429">
    <property type="entry name" value="TPR_15"/>
    <property type="match status" value="1"/>
</dbReference>
<accession>A0A2N5GRS4</accession>
<comment type="caution">
    <text evidence="2">The sequence shown here is derived from an EMBL/GenBank/DDBJ whole genome shotgun (WGS) entry which is preliminary data.</text>
</comment>
<gene>
    <name evidence="2" type="ORF">CU635_03680</name>
    <name evidence="3" type="ORF">CVD25_05390</name>
</gene>
<dbReference type="Gene3D" id="1.25.40.10">
    <property type="entry name" value="Tetratricopeptide repeat domain"/>
    <property type="match status" value="3"/>
</dbReference>
<feature type="repeat" description="TPR" evidence="1">
    <location>
        <begin position="271"/>
        <end position="304"/>
    </location>
</feature>
<evidence type="ECO:0000313" key="2">
    <source>
        <dbReference type="EMBL" id="PLR86147.1"/>
    </source>
</evidence>
<dbReference type="PROSITE" id="PS50005">
    <property type="entry name" value="TPR"/>
    <property type="match status" value="1"/>
</dbReference>
<keyword evidence="5" id="KW-1185">Reference proteome</keyword>
<protein>
    <submittedName>
        <fullName evidence="2">Uncharacterized protein</fullName>
    </submittedName>
</protein>
<reference evidence="2 4" key="1">
    <citation type="submission" date="2017-11" db="EMBL/GenBank/DDBJ databases">
        <title>Comparitive Functional Genomics of Dry Heat Resistant strains isolated from the Viking Spacecraft.</title>
        <authorList>
            <person name="Seuylemezian A."/>
            <person name="Cooper K."/>
            <person name="Vaishampayan P."/>
        </authorList>
    </citation>
    <scope>NUCLEOTIDE SEQUENCE [LARGE SCALE GENOMIC DNA]</scope>
    <source>
        <strain evidence="2 4">M4.6</strain>
    </source>
</reference>
<dbReference type="AlphaFoldDB" id="A0A2N5GRS4"/>
<sequence>MDIIEKILALLEKGQQQEALIEYKKILNSGSAEEKFSLAEELFQFGFIDEAKALYENLLQAYPDEGELLVLLAETCIELGDEDQAMLALEKVTPADSSYPQALLLLADLYQINGLYEVSEQKLKSAKQLLPDEVVIDFAMGELYAEQGKVTEAIRAYQAVLLQETEIAGVIIHQRIADILSSSGSFEEALPHYEQALNEKLEINTLFGYAFTALQAGFNRTAIEKFNEIKSLDPDYHSLYLPLAKAYEREEQLLQSFETVKEGIRQDEFNKDLFFYGGKIALKLAEEDEAERLFREALALDPAFTEAALTLNKLFIKQERYENVIDLIKELDIQEEEEPQLIWDEALALQNLEKYSHALNKYEHAYTFFKNDHEFLNDYGYFLIEEGKNAKAAEIFIKLLKGDPSNEDYQQMIERLTDELPK</sequence>
<evidence type="ECO:0000313" key="3">
    <source>
        <dbReference type="EMBL" id="PLS00267.1"/>
    </source>
</evidence>